<evidence type="ECO:0008006" key="3">
    <source>
        <dbReference type="Google" id="ProtNLM"/>
    </source>
</evidence>
<name>A0ABN9WFR5_9DINO</name>
<proteinExistence type="predicted"/>
<sequence>MLCTETLGYGSEGSTVVAPYERGLASWPESAGCVSFLQVLLEPDYQEVLNCKHSLLLRADEVLPGPAKVYWGKTVRENRDEYVCFVQDLLRRDMVELRDELELSIQDIADCLYQFRVPEYMVLPMGFSWAVRCAQRAHRELLRRGGLGGIEGGLVDRQLAPVVAAMSAPRAARVDSEIFVSNRAGGSRGARRQAAKVMAGVGLPLHDVEVGENLVEALGPELDGVELRARLAQGKRWRLLQGAKALLRQRRAASREVEKMVGHFARAMLLNRPSLSVFRSVYDFVRKHYRHPVPLWPSARQEFANAVGPLPPLAAQFDLPWSSSVTCSDATLRGEAAHGASIDPKAVRDVARRPRELALETDTD</sequence>
<reference evidence="1" key="1">
    <citation type="submission" date="2023-10" db="EMBL/GenBank/DDBJ databases">
        <authorList>
            <person name="Chen Y."/>
            <person name="Shah S."/>
            <person name="Dougan E. K."/>
            <person name="Thang M."/>
            <person name="Chan C."/>
        </authorList>
    </citation>
    <scope>NUCLEOTIDE SEQUENCE [LARGE SCALE GENOMIC DNA]</scope>
</reference>
<evidence type="ECO:0000313" key="1">
    <source>
        <dbReference type="EMBL" id="CAK0885220.1"/>
    </source>
</evidence>
<comment type="caution">
    <text evidence="1">The sequence shown here is derived from an EMBL/GenBank/DDBJ whole genome shotgun (WGS) entry which is preliminary data.</text>
</comment>
<keyword evidence="2" id="KW-1185">Reference proteome</keyword>
<accession>A0ABN9WFR5</accession>
<protein>
    <recommendedName>
        <fullName evidence="3">DNA-directed DNA polymerase</fullName>
    </recommendedName>
</protein>
<dbReference type="Proteomes" id="UP001189429">
    <property type="component" value="Unassembled WGS sequence"/>
</dbReference>
<gene>
    <name evidence="1" type="ORF">PCOR1329_LOCUS66898</name>
</gene>
<feature type="non-terminal residue" evidence="1">
    <location>
        <position position="364"/>
    </location>
</feature>
<organism evidence="1 2">
    <name type="scientific">Prorocentrum cordatum</name>
    <dbReference type="NCBI Taxonomy" id="2364126"/>
    <lineage>
        <taxon>Eukaryota</taxon>
        <taxon>Sar</taxon>
        <taxon>Alveolata</taxon>
        <taxon>Dinophyceae</taxon>
        <taxon>Prorocentrales</taxon>
        <taxon>Prorocentraceae</taxon>
        <taxon>Prorocentrum</taxon>
    </lineage>
</organism>
<dbReference type="EMBL" id="CAUYUJ010018640">
    <property type="protein sequence ID" value="CAK0885220.1"/>
    <property type="molecule type" value="Genomic_DNA"/>
</dbReference>
<evidence type="ECO:0000313" key="2">
    <source>
        <dbReference type="Proteomes" id="UP001189429"/>
    </source>
</evidence>